<dbReference type="InterPro" id="IPR018289">
    <property type="entry name" value="MULE_transposase_dom"/>
</dbReference>
<dbReference type="Pfam" id="PF03101">
    <property type="entry name" value="FAR1"/>
    <property type="match status" value="1"/>
</dbReference>
<reference evidence="3 4" key="1">
    <citation type="journal article" date="2021" name="Comput. Struct. Biotechnol. J.">
        <title>De novo genome assembly of the potent medicinal plant Rehmannia glutinosa using nanopore technology.</title>
        <authorList>
            <person name="Ma L."/>
            <person name="Dong C."/>
            <person name="Song C."/>
            <person name="Wang X."/>
            <person name="Zheng X."/>
            <person name="Niu Y."/>
            <person name="Chen S."/>
            <person name="Feng W."/>
        </authorList>
    </citation>
    <scope>NUCLEOTIDE SEQUENCE [LARGE SCALE GENOMIC DNA]</scope>
    <source>
        <strain evidence="3">DH-2019</strain>
    </source>
</reference>
<dbReference type="PANTHER" id="PTHR47718:SF17">
    <property type="entry name" value="PROTEIN FAR1-RELATED SEQUENCE 5-LIKE"/>
    <property type="match status" value="1"/>
</dbReference>
<evidence type="ECO:0000313" key="4">
    <source>
        <dbReference type="Proteomes" id="UP001318860"/>
    </source>
</evidence>
<accession>A0ABR0X3W8</accession>
<evidence type="ECO:0000259" key="1">
    <source>
        <dbReference type="Pfam" id="PF03101"/>
    </source>
</evidence>
<gene>
    <name evidence="3" type="ORF">DH2020_013550</name>
</gene>
<proteinExistence type="predicted"/>
<dbReference type="Pfam" id="PF10551">
    <property type="entry name" value="MULE"/>
    <property type="match status" value="1"/>
</dbReference>
<dbReference type="PANTHER" id="PTHR47718">
    <property type="entry name" value="OS01G0519700 PROTEIN"/>
    <property type="match status" value="1"/>
</dbReference>
<evidence type="ECO:0008006" key="5">
    <source>
        <dbReference type="Google" id="ProtNLM"/>
    </source>
</evidence>
<protein>
    <recommendedName>
        <fullName evidence="5">Protein FAR1-RELATED SEQUENCE</fullName>
    </recommendedName>
</protein>
<feature type="domain" description="FAR1" evidence="1">
    <location>
        <begin position="53"/>
        <end position="141"/>
    </location>
</feature>
<dbReference type="Proteomes" id="UP001318860">
    <property type="component" value="Unassembled WGS sequence"/>
</dbReference>
<dbReference type="EMBL" id="JABTTQ020000006">
    <property type="protein sequence ID" value="KAK6153911.1"/>
    <property type="molecule type" value="Genomic_DNA"/>
</dbReference>
<evidence type="ECO:0000259" key="2">
    <source>
        <dbReference type="Pfam" id="PF10551"/>
    </source>
</evidence>
<organism evidence="3 4">
    <name type="scientific">Rehmannia glutinosa</name>
    <name type="common">Chinese foxglove</name>
    <dbReference type="NCBI Taxonomy" id="99300"/>
    <lineage>
        <taxon>Eukaryota</taxon>
        <taxon>Viridiplantae</taxon>
        <taxon>Streptophyta</taxon>
        <taxon>Embryophyta</taxon>
        <taxon>Tracheophyta</taxon>
        <taxon>Spermatophyta</taxon>
        <taxon>Magnoliopsida</taxon>
        <taxon>eudicotyledons</taxon>
        <taxon>Gunneridae</taxon>
        <taxon>Pentapetalae</taxon>
        <taxon>asterids</taxon>
        <taxon>lamiids</taxon>
        <taxon>Lamiales</taxon>
        <taxon>Orobanchaceae</taxon>
        <taxon>Rehmannieae</taxon>
        <taxon>Rehmannia</taxon>
    </lineage>
</organism>
<name>A0ABR0X3W8_REHGL</name>
<comment type="caution">
    <text evidence="3">The sequence shown here is derived from an EMBL/GenBank/DDBJ whole genome shotgun (WGS) entry which is preliminary data.</text>
</comment>
<dbReference type="InterPro" id="IPR004330">
    <property type="entry name" value="FAR1_DNA_bnd_dom"/>
</dbReference>
<feature type="domain" description="MULE transposase" evidence="2">
    <location>
        <begin position="264"/>
        <end position="324"/>
    </location>
</feature>
<sequence>MEEPKNAKNRKFCVLQVTAHGRARDLLLFAAHQLESRLAVGQVVRSVEDAYLLYCNYAHAKGFSVKKGNKRYFPRTGELQSKEFECSCEGGKDEKRSSRRLPVYQKPKTRTKCKARLRITREQGGEWKVAKLVIEHNHEMVAADQTHLLRSSRNISHAQKSTLEAMVNAGISVANVVSYMENEAQGPQNLRFTRKDAYDHLDRLRKHTKVENGDASALLQYFINKSNKKPYFYWNVQLDDDNRVMNFFFRDYRCRIDYDYFGDVLSVDTTYRTTKYNLICAPFVGINHHKQNVMFGLAFMSDETESSFEWLFKTFLESMSEEVEATWKTLIDEYNLSGHKWLNGMYKLRHKWATAFTNEKFMRDSTTSRSEGTNSVLKKAGKASISLYTFIQNYEKIQNSWRAKEKVEDTRCRHGKASMILKNNPLLKCVADIYTLTIYMLFEMELINSLNTSFIEPPSDFGFSFIVFKVNLMVQTQDLGGWYLIN</sequence>
<keyword evidence="4" id="KW-1185">Reference proteome</keyword>
<evidence type="ECO:0000313" key="3">
    <source>
        <dbReference type="EMBL" id="KAK6153911.1"/>
    </source>
</evidence>